<dbReference type="Proteomes" id="UP001156682">
    <property type="component" value="Unassembled WGS sequence"/>
</dbReference>
<accession>A0ABQ6A2Z4</accession>
<sequence>MTDLRQPTGQLPELLPSKTATEWNFWKVALADSWYLYAEQEDQALHLGAFADPGSLVVQQLRFLEDPKTTVVMTLDAEHLHAWLKAPEESSPPRFIGQLGSHWSGYGVKPLVENNTEVEVIYAADLRHEWMGVFSEPEAFAVIEQHYDRRRKRCLIC</sequence>
<gene>
    <name evidence="1" type="ORF">GCM10007878_20310</name>
</gene>
<organism evidence="1 2">
    <name type="scientific">Marinospirillum insulare</name>
    <dbReference type="NCBI Taxonomy" id="217169"/>
    <lineage>
        <taxon>Bacteria</taxon>
        <taxon>Pseudomonadati</taxon>
        <taxon>Pseudomonadota</taxon>
        <taxon>Gammaproteobacteria</taxon>
        <taxon>Oceanospirillales</taxon>
        <taxon>Oceanospirillaceae</taxon>
        <taxon>Marinospirillum</taxon>
    </lineage>
</organism>
<protein>
    <submittedName>
        <fullName evidence="1">Uncharacterized protein</fullName>
    </submittedName>
</protein>
<comment type="caution">
    <text evidence="1">The sequence shown here is derived from an EMBL/GenBank/DDBJ whole genome shotgun (WGS) entry which is preliminary data.</text>
</comment>
<reference evidence="2" key="1">
    <citation type="journal article" date="2019" name="Int. J. Syst. Evol. Microbiol.">
        <title>The Global Catalogue of Microorganisms (GCM) 10K type strain sequencing project: providing services to taxonomists for standard genome sequencing and annotation.</title>
        <authorList>
            <consortium name="The Broad Institute Genomics Platform"/>
            <consortium name="The Broad Institute Genome Sequencing Center for Infectious Disease"/>
            <person name="Wu L."/>
            <person name="Ma J."/>
        </authorList>
    </citation>
    <scope>NUCLEOTIDE SEQUENCE [LARGE SCALE GENOMIC DNA]</scope>
    <source>
        <strain evidence="2">NBRC 100033</strain>
    </source>
</reference>
<dbReference type="EMBL" id="BSOR01000035">
    <property type="protein sequence ID" value="GLR64593.1"/>
    <property type="molecule type" value="Genomic_DNA"/>
</dbReference>
<evidence type="ECO:0000313" key="2">
    <source>
        <dbReference type="Proteomes" id="UP001156682"/>
    </source>
</evidence>
<proteinExistence type="predicted"/>
<dbReference type="RefSeq" id="WP_027851219.1">
    <property type="nucleotide sequence ID" value="NZ_BSOR01000035.1"/>
</dbReference>
<evidence type="ECO:0000313" key="1">
    <source>
        <dbReference type="EMBL" id="GLR64593.1"/>
    </source>
</evidence>
<keyword evidence="2" id="KW-1185">Reference proteome</keyword>
<name>A0ABQ6A2Z4_9GAMM</name>